<reference evidence="2 3" key="1">
    <citation type="submission" date="2020-05" db="EMBL/GenBank/DDBJ databases">
        <title>MicrobeNet Type strains.</title>
        <authorList>
            <person name="Nicholson A.C."/>
        </authorList>
    </citation>
    <scope>NUCLEOTIDE SEQUENCE [LARGE SCALE GENOMIC DNA]</scope>
    <source>
        <strain evidence="2 3">JCM 14547</strain>
    </source>
</reference>
<feature type="signal peptide" evidence="1">
    <location>
        <begin position="1"/>
        <end position="23"/>
    </location>
</feature>
<evidence type="ECO:0000313" key="2">
    <source>
        <dbReference type="EMBL" id="NNH23103.1"/>
    </source>
</evidence>
<feature type="chain" id="PRO_5038409784" evidence="1">
    <location>
        <begin position="24"/>
        <end position="205"/>
    </location>
</feature>
<organism evidence="2 3">
    <name type="scientific">Pseudokineococcus marinus</name>
    <dbReference type="NCBI Taxonomy" id="351215"/>
    <lineage>
        <taxon>Bacteria</taxon>
        <taxon>Bacillati</taxon>
        <taxon>Actinomycetota</taxon>
        <taxon>Actinomycetes</taxon>
        <taxon>Kineosporiales</taxon>
        <taxon>Kineosporiaceae</taxon>
        <taxon>Pseudokineococcus</taxon>
    </lineage>
</organism>
<comment type="caution">
    <text evidence="2">The sequence shown here is derived from an EMBL/GenBank/DDBJ whole genome shotgun (WGS) entry which is preliminary data.</text>
</comment>
<gene>
    <name evidence="2" type="ORF">HLB09_08365</name>
</gene>
<dbReference type="EMBL" id="JABEMA010000098">
    <property type="protein sequence ID" value="NNH23103.1"/>
    <property type="molecule type" value="Genomic_DNA"/>
</dbReference>
<sequence>MRRRRAGAAAVVVALVAGGFALGRATAPAPAPGVMPASLATVPPSAGDDALVPGARPAGEAEGTPAAYAELFPDADDRRSSTVVVSWAGVPALRQDERVAVAVVVDERTRVVGARLGDDAPGSAGVGLDRGELARRVLEAAGERSTTGSPVVHVSRSSGTVAVELVDEGYDLTVATTPRVHLAVVRGTVVQQLLAVPLAGPRPRG</sequence>
<evidence type="ECO:0000313" key="3">
    <source>
        <dbReference type="Proteomes" id="UP000555552"/>
    </source>
</evidence>
<proteinExistence type="predicted"/>
<evidence type="ECO:0000256" key="1">
    <source>
        <dbReference type="SAM" id="SignalP"/>
    </source>
</evidence>
<keyword evidence="3" id="KW-1185">Reference proteome</keyword>
<name>A0A849BP55_9ACTN</name>
<keyword evidence="1" id="KW-0732">Signal</keyword>
<dbReference type="AlphaFoldDB" id="A0A849BP55"/>
<dbReference type="RefSeq" id="WP_171202930.1">
    <property type="nucleotide sequence ID" value="NZ_BAAANP010000052.1"/>
</dbReference>
<dbReference type="Proteomes" id="UP000555552">
    <property type="component" value="Unassembled WGS sequence"/>
</dbReference>
<accession>A0A849BP55</accession>
<protein>
    <submittedName>
        <fullName evidence="2">Uncharacterized protein</fullName>
    </submittedName>
</protein>